<feature type="domain" description="GH16" evidence="2">
    <location>
        <begin position="76"/>
        <end position="304"/>
    </location>
</feature>
<dbReference type="InterPro" id="IPR000757">
    <property type="entry name" value="Beta-glucanase-like"/>
</dbReference>
<dbReference type="Gene3D" id="2.60.120.200">
    <property type="match status" value="1"/>
</dbReference>
<name>A0A1M4TH13_9SPHI</name>
<organism evidence="3 4">
    <name type="scientific">Pedobacter caeni</name>
    <dbReference type="NCBI Taxonomy" id="288992"/>
    <lineage>
        <taxon>Bacteria</taxon>
        <taxon>Pseudomonadati</taxon>
        <taxon>Bacteroidota</taxon>
        <taxon>Sphingobacteriia</taxon>
        <taxon>Sphingobacteriales</taxon>
        <taxon>Sphingobacteriaceae</taxon>
        <taxon>Pedobacter</taxon>
    </lineage>
</organism>
<reference evidence="4" key="1">
    <citation type="submission" date="2016-11" db="EMBL/GenBank/DDBJ databases">
        <authorList>
            <person name="Varghese N."/>
            <person name="Submissions S."/>
        </authorList>
    </citation>
    <scope>NUCLEOTIDE SEQUENCE [LARGE SCALE GENOMIC DNA]</scope>
    <source>
        <strain evidence="4">DSM 16990</strain>
    </source>
</reference>
<dbReference type="InterPro" id="IPR013320">
    <property type="entry name" value="ConA-like_dom_sf"/>
</dbReference>
<accession>A0A1M4TH13</accession>
<dbReference type="InterPro" id="IPR050546">
    <property type="entry name" value="Glycosyl_Hydrlase_16"/>
</dbReference>
<sequence length="304" mass="34495">MFSKAADELPGFYFKNQSPYLSIMLSKKMYLIILLSLLFCKQENAIAQQPQQQQQQHAMMPGSASPQNAVVLLDSTSFNSQTKFETLWNMFYPWGRDHNGSARMYKEQVSIIPGGVLQITAKRHEAWEGKSTSDPKLRIFYHSGAVHLKEKITVSENKPRWVISGDFQVPSTPGTWPAFWITGAASWPPESDIMEFKGTDTTWQNTATGPDWKHLSWQNKLSAVPKPQDWHNYKIEMKKISSTAVSIEYFIDGLRTDTHLANFVGKPFWLIINMQMEGDSGTAGKSLQTAEMRGRNIYVAAYSN</sequence>
<proteinExistence type="inferred from homology"/>
<dbReference type="PANTHER" id="PTHR10963:SF55">
    <property type="entry name" value="GLYCOSIDE HYDROLASE FAMILY 16 PROTEIN"/>
    <property type="match status" value="1"/>
</dbReference>
<keyword evidence="4" id="KW-1185">Reference proteome</keyword>
<dbReference type="EMBL" id="FQUQ01000001">
    <property type="protein sequence ID" value="SHE43567.1"/>
    <property type="molecule type" value="Genomic_DNA"/>
</dbReference>
<gene>
    <name evidence="3" type="ORF">SAMN04488522_101188</name>
</gene>
<evidence type="ECO:0000259" key="2">
    <source>
        <dbReference type="PROSITE" id="PS51762"/>
    </source>
</evidence>
<comment type="similarity">
    <text evidence="1">Belongs to the glycosyl hydrolase 16 family.</text>
</comment>
<dbReference type="Proteomes" id="UP000184287">
    <property type="component" value="Unassembled WGS sequence"/>
</dbReference>
<dbReference type="STRING" id="288992.SAMN04488522_101188"/>
<keyword evidence="3" id="KW-0378">Hydrolase</keyword>
<protein>
    <submittedName>
        <fullName evidence="3">Glycosyl hydrolases family 16</fullName>
    </submittedName>
</protein>
<dbReference type="PROSITE" id="PS51762">
    <property type="entry name" value="GH16_2"/>
    <property type="match status" value="1"/>
</dbReference>
<dbReference type="AlphaFoldDB" id="A0A1M4TH13"/>
<dbReference type="GO" id="GO:0005975">
    <property type="term" value="P:carbohydrate metabolic process"/>
    <property type="evidence" value="ECO:0007669"/>
    <property type="project" value="InterPro"/>
</dbReference>
<evidence type="ECO:0000256" key="1">
    <source>
        <dbReference type="ARBA" id="ARBA00006865"/>
    </source>
</evidence>
<dbReference type="PANTHER" id="PTHR10963">
    <property type="entry name" value="GLYCOSYL HYDROLASE-RELATED"/>
    <property type="match status" value="1"/>
</dbReference>
<dbReference type="SUPFAM" id="SSF49899">
    <property type="entry name" value="Concanavalin A-like lectins/glucanases"/>
    <property type="match status" value="1"/>
</dbReference>
<evidence type="ECO:0000313" key="4">
    <source>
        <dbReference type="Proteomes" id="UP000184287"/>
    </source>
</evidence>
<evidence type="ECO:0000313" key="3">
    <source>
        <dbReference type="EMBL" id="SHE43567.1"/>
    </source>
</evidence>
<dbReference type="GO" id="GO:0004553">
    <property type="term" value="F:hydrolase activity, hydrolyzing O-glycosyl compounds"/>
    <property type="evidence" value="ECO:0007669"/>
    <property type="project" value="InterPro"/>
</dbReference>